<evidence type="ECO:0000256" key="2">
    <source>
        <dbReference type="ARBA" id="ARBA00004742"/>
    </source>
</evidence>
<organism evidence="13 14">
    <name type="scientific">Clostridium manihotivorum</name>
    <dbReference type="NCBI Taxonomy" id="2320868"/>
    <lineage>
        <taxon>Bacteria</taxon>
        <taxon>Bacillati</taxon>
        <taxon>Bacillota</taxon>
        <taxon>Clostridia</taxon>
        <taxon>Eubacteriales</taxon>
        <taxon>Clostridiaceae</taxon>
        <taxon>Clostridium</taxon>
    </lineage>
</organism>
<dbReference type="InterPro" id="IPR005130">
    <property type="entry name" value="Ser_deHydtase-like_asu"/>
</dbReference>
<dbReference type="PANTHER" id="PTHR30182">
    <property type="entry name" value="L-SERINE DEHYDRATASE"/>
    <property type="match status" value="1"/>
</dbReference>
<dbReference type="GO" id="GO:0003941">
    <property type="term" value="F:L-serine ammonia-lyase activity"/>
    <property type="evidence" value="ECO:0007669"/>
    <property type="project" value="UniProtKB-UniRule"/>
</dbReference>
<comment type="similarity">
    <text evidence="3 11">Belongs to the iron-sulfur dependent L-serine dehydratase family.</text>
</comment>
<evidence type="ECO:0000313" key="14">
    <source>
        <dbReference type="Proteomes" id="UP000286268"/>
    </source>
</evidence>
<dbReference type="InterPro" id="IPR051318">
    <property type="entry name" value="Fe-S_L-Ser"/>
</dbReference>
<accession>A0A3R5QX08</accession>
<dbReference type="KEGG" id="cmah:C1I91_25005"/>
<evidence type="ECO:0000256" key="9">
    <source>
        <dbReference type="ARBA" id="ARBA00023239"/>
    </source>
</evidence>
<dbReference type="InterPro" id="IPR004642">
    <property type="entry name" value="Ser_deHydtase_asu"/>
</dbReference>
<dbReference type="EC" id="4.3.1.17" evidence="11"/>
<gene>
    <name evidence="13" type="primary">sdaAA</name>
    <name evidence="13" type="ORF">C1I91_25005</name>
</gene>
<evidence type="ECO:0000256" key="8">
    <source>
        <dbReference type="ARBA" id="ARBA00023014"/>
    </source>
</evidence>
<name>A0A3R5QX08_9CLOT</name>
<sequence>MVRNGEELLSICKENNWTLSEFAIQAEMEQSEASRDVVMNEMRKALKVMIEATTEGREKEVYSVSGLIGGDGYKLQKYLMQGKSLTGDVMVSAMAKAISCAEVNASMGRIVACPTAGSCGILPAVLLTAGEKLNLSEDKLIEGLFAASAVGSIIAQNATVAGAEGGCQAECGSAAAMSAAAIVELMGGTPEMSLNAAAIVIKNILGLVCDPIAGLVEVPCAKRNFAGAVSALTTADLVMAGVSSKIPFDDTVDAMYRVGKSLPSELRETAQGGLAITKTGLKLKKQIFGDQ</sequence>
<evidence type="ECO:0000256" key="11">
    <source>
        <dbReference type="RuleBase" id="RU366059"/>
    </source>
</evidence>
<dbReference type="Proteomes" id="UP000286268">
    <property type="component" value="Chromosome"/>
</dbReference>
<dbReference type="Pfam" id="PF03313">
    <property type="entry name" value="SDH_alpha"/>
    <property type="match status" value="1"/>
</dbReference>
<dbReference type="GO" id="GO:0051539">
    <property type="term" value="F:4 iron, 4 sulfur cluster binding"/>
    <property type="evidence" value="ECO:0007669"/>
    <property type="project" value="UniProtKB-UniRule"/>
</dbReference>
<evidence type="ECO:0000259" key="12">
    <source>
        <dbReference type="Pfam" id="PF03313"/>
    </source>
</evidence>
<proteinExistence type="inferred from homology"/>
<comment type="catalytic activity">
    <reaction evidence="10 11">
        <text>L-serine = pyruvate + NH4(+)</text>
        <dbReference type="Rhea" id="RHEA:19169"/>
        <dbReference type="ChEBI" id="CHEBI:15361"/>
        <dbReference type="ChEBI" id="CHEBI:28938"/>
        <dbReference type="ChEBI" id="CHEBI:33384"/>
        <dbReference type="EC" id="4.3.1.17"/>
    </reaction>
</comment>
<evidence type="ECO:0000256" key="1">
    <source>
        <dbReference type="ARBA" id="ARBA00001966"/>
    </source>
</evidence>
<dbReference type="PANTHER" id="PTHR30182:SF1">
    <property type="entry name" value="L-SERINE DEHYDRATASE 1"/>
    <property type="match status" value="1"/>
</dbReference>
<dbReference type="EMBL" id="CP025746">
    <property type="protein sequence ID" value="QAA34627.1"/>
    <property type="molecule type" value="Genomic_DNA"/>
</dbReference>
<keyword evidence="5 11" id="KW-0004">4Fe-4S</keyword>
<evidence type="ECO:0000256" key="3">
    <source>
        <dbReference type="ARBA" id="ARBA00008636"/>
    </source>
</evidence>
<evidence type="ECO:0000256" key="7">
    <source>
        <dbReference type="ARBA" id="ARBA00023004"/>
    </source>
</evidence>
<evidence type="ECO:0000256" key="6">
    <source>
        <dbReference type="ARBA" id="ARBA00022723"/>
    </source>
</evidence>
<evidence type="ECO:0000313" key="13">
    <source>
        <dbReference type="EMBL" id="QAA34627.1"/>
    </source>
</evidence>
<dbReference type="RefSeq" id="WP_128215340.1">
    <property type="nucleotide sequence ID" value="NZ_CP025746.1"/>
</dbReference>
<dbReference type="OrthoDB" id="9805537at2"/>
<dbReference type="GO" id="GO:0046872">
    <property type="term" value="F:metal ion binding"/>
    <property type="evidence" value="ECO:0007669"/>
    <property type="project" value="UniProtKB-KW"/>
</dbReference>
<evidence type="ECO:0000256" key="5">
    <source>
        <dbReference type="ARBA" id="ARBA00022485"/>
    </source>
</evidence>
<keyword evidence="4 11" id="KW-0312">Gluconeogenesis</keyword>
<comment type="pathway">
    <text evidence="2">Carbohydrate biosynthesis; gluconeogenesis.</text>
</comment>
<protein>
    <recommendedName>
        <fullName evidence="11">L-serine dehydratase</fullName>
        <ecNumber evidence="11">4.3.1.17</ecNumber>
    </recommendedName>
</protein>
<keyword evidence="14" id="KW-1185">Reference proteome</keyword>
<dbReference type="AlphaFoldDB" id="A0A3R5QX08"/>
<keyword evidence="8 11" id="KW-0411">Iron-sulfur</keyword>
<keyword evidence="7 11" id="KW-0408">Iron</keyword>
<keyword evidence="9 11" id="KW-0456">Lyase</keyword>
<evidence type="ECO:0000256" key="10">
    <source>
        <dbReference type="ARBA" id="ARBA00049406"/>
    </source>
</evidence>
<feature type="domain" description="Serine dehydratase-like alpha subunit" evidence="12">
    <location>
        <begin position="15"/>
        <end position="275"/>
    </location>
</feature>
<comment type="cofactor">
    <cofactor evidence="1 11">
        <name>[4Fe-4S] cluster</name>
        <dbReference type="ChEBI" id="CHEBI:49883"/>
    </cofactor>
</comment>
<reference evidence="13 14" key="1">
    <citation type="submission" date="2018-01" db="EMBL/GenBank/DDBJ databases">
        <title>Genome Sequencing and Assembly of Anaerobacter polyendosporus strain CT4.</title>
        <authorList>
            <person name="Tachaapaikoon C."/>
            <person name="Sutheeworapong S."/>
            <person name="Jenjaroenpun P."/>
            <person name="Wongsurawat T."/>
            <person name="Nookeaw I."/>
            <person name="Cheawchanlertfa P."/>
            <person name="Kosugi A."/>
            <person name="Cheevadhanarak S."/>
            <person name="Ratanakhanokchai K."/>
        </authorList>
    </citation>
    <scope>NUCLEOTIDE SEQUENCE [LARGE SCALE GENOMIC DNA]</scope>
    <source>
        <strain evidence="13 14">CT4</strain>
    </source>
</reference>
<keyword evidence="6 11" id="KW-0479">Metal-binding</keyword>
<dbReference type="NCBIfam" id="TIGR00718">
    <property type="entry name" value="sda_alpha"/>
    <property type="match status" value="1"/>
</dbReference>
<evidence type="ECO:0000256" key="4">
    <source>
        <dbReference type="ARBA" id="ARBA00022432"/>
    </source>
</evidence>
<dbReference type="GO" id="GO:0006094">
    <property type="term" value="P:gluconeogenesis"/>
    <property type="evidence" value="ECO:0007669"/>
    <property type="project" value="UniProtKB-KW"/>
</dbReference>